<evidence type="ECO:0000256" key="1">
    <source>
        <dbReference type="SAM" id="MobiDB-lite"/>
    </source>
</evidence>
<evidence type="ECO:0000313" key="4">
    <source>
        <dbReference type="Proteomes" id="UP000447873"/>
    </source>
</evidence>
<gene>
    <name evidence="3" type="ORF">EG327_000782</name>
    <name evidence="2" type="ORF">EG328_000344</name>
</gene>
<dbReference type="Proteomes" id="UP000490939">
    <property type="component" value="Unassembled WGS sequence"/>
</dbReference>
<feature type="compositionally biased region" description="Basic and acidic residues" evidence="1">
    <location>
        <begin position="280"/>
        <end position="303"/>
    </location>
</feature>
<comment type="caution">
    <text evidence="2">The sequence shown here is derived from an EMBL/GenBank/DDBJ whole genome shotgun (WGS) entry which is preliminary data.</text>
</comment>
<accession>A0A8H3U404</accession>
<dbReference type="EMBL" id="WNWS01001044">
    <property type="protein sequence ID" value="KAE9962538.1"/>
    <property type="molecule type" value="Genomic_DNA"/>
</dbReference>
<keyword evidence="5" id="KW-1185">Reference proteome</keyword>
<sequence length="516" mass="57059">MSSLSPLERISVIDFAAIQGNASRERRRKLPAIDSRCLSSLANGDQYNRFGISPISPKPFSRRSKSDRETLPFRTSLLERYLMEGSHPTPDSRDRKPIVTNHGIANALPGPVEHLWTGDCSTETAKSGWTKPLSTPYPFHKKQHGNLSAPEFQDNAVIPVLMYQNYQPVIRPCFTLDDSELSTPPPSSFGQTFASQLPELHLYTGRSRFDPPPAPGYDCFPDKFPSSPKFSGPAPIDTSLSISRKSDLASAMNSPVLPEERSFAVARSLDPPPAPTFADFSKESRENHVRHDSLTETSSEVRRSAKSMSKASSAQDTTKFSPKRLPRPSPIPINKTVRFADLRSPAHSQLRSPAVYGQFAANSPSPTFISPTTPLATLTTFPAIAGDHYSNPQEEFPHDAEDDLIIFPHGKKGGAHARGRPCNQYSTTDQTRARSLSPPRSARPLLPREDEHLGSLLPATVYDPTVVYDAPTNTRTMVYPALPMVFDTKSHFVRDITDNDRNRILQSYFSRAGCGM</sequence>
<organism evidence="2 4">
    <name type="scientific">Venturia inaequalis</name>
    <name type="common">Apple scab fungus</name>
    <dbReference type="NCBI Taxonomy" id="5025"/>
    <lineage>
        <taxon>Eukaryota</taxon>
        <taxon>Fungi</taxon>
        <taxon>Dikarya</taxon>
        <taxon>Ascomycota</taxon>
        <taxon>Pezizomycotina</taxon>
        <taxon>Dothideomycetes</taxon>
        <taxon>Pleosporomycetidae</taxon>
        <taxon>Venturiales</taxon>
        <taxon>Venturiaceae</taxon>
        <taxon>Venturia</taxon>
    </lineage>
</organism>
<reference evidence="2 4" key="1">
    <citation type="submission" date="2018-12" db="EMBL/GenBank/DDBJ databases">
        <title>Venturia inaequalis Genome Resource.</title>
        <authorList>
            <person name="Lichtner F.J."/>
        </authorList>
    </citation>
    <scope>NUCLEOTIDE SEQUENCE [LARGE SCALE GENOMIC DNA]</scope>
    <source>
        <strain evidence="2 4">120213</strain>
        <strain evidence="3 5">DMI_063113</strain>
    </source>
</reference>
<dbReference type="EMBL" id="WNWR01000117">
    <property type="protein sequence ID" value="KAE9990901.1"/>
    <property type="molecule type" value="Genomic_DNA"/>
</dbReference>
<feature type="compositionally biased region" description="Low complexity" evidence="1">
    <location>
        <begin position="433"/>
        <end position="445"/>
    </location>
</feature>
<evidence type="ECO:0000313" key="5">
    <source>
        <dbReference type="Proteomes" id="UP000490939"/>
    </source>
</evidence>
<dbReference type="Proteomes" id="UP000447873">
    <property type="component" value="Unassembled WGS sequence"/>
</dbReference>
<feature type="region of interest" description="Disordered" evidence="1">
    <location>
        <begin position="412"/>
        <end position="446"/>
    </location>
</feature>
<feature type="region of interest" description="Disordered" evidence="1">
    <location>
        <begin position="50"/>
        <end position="69"/>
    </location>
</feature>
<dbReference type="AlphaFoldDB" id="A0A8H3U404"/>
<proteinExistence type="predicted"/>
<evidence type="ECO:0000313" key="2">
    <source>
        <dbReference type="EMBL" id="KAE9962538.1"/>
    </source>
</evidence>
<protein>
    <submittedName>
        <fullName evidence="2">Uncharacterized protein</fullName>
    </submittedName>
</protein>
<feature type="region of interest" description="Disordered" evidence="1">
    <location>
        <begin position="266"/>
        <end position="333"/>
    </location>
</feature>
<evidence type="ECO:0000313" key="3">
    <source>
        <dbReference type="EMBL" id="KAE9990901.1"/>
    </source>
</evidence>
<name>A0A8H3U404_VENIN</name>